<feature type="region of interest" description="Disordered" evidence="1">
    <location>
        <begin position="1461"/>
        <end position="1495"/>
    </location>
</feature>
<dbReference type="EMBL" id="JANUBL010000011">
    <property type="protein sequence ID" value="MCS4122861.1"/>
    <property type="molecule type" value="Genomic_DNA"/>
</dbReference>
<dbReference type="Proteomes" id="UP001155144">
    <property type="component" value="Unassembled WGS sequence"/>
</dbReference>
<dbReference type="InterPro" id="IPR026444">
    <property type="entry name" value="Secre_tail"/>
</dbReference>
<reference evidence="3" key="1">
    <citation type="submission" date="2022-08" db="EMBL/GenBank/DDBJ databases">
        <title>Genomic Encyclopedia of Type Strains, Phase V (KMG-V): Genome sequencing to study the core and pangenomes of soil and plant-associated prokaryotes.</title>
        <authorList>
            <person name="Whitman W."/>
        </authorList>
    </citation>
    <scope>NUCLEOTIDE SEQUENCE</scope>
    <source>
        <strain evidence="3">SP3026</strain>
    </source>
</reference>
<evidence type="ECO:0000313" key="3">
    <source>
        <dbReference type="EMBL" id="MCS4122861.1"/>
    </source>
</evidence>
<gene>
    <name evidence="3" type="ORF">GGP45_003229</name>
</gene>
<feature type="region of interest" description="Disordered" evidence="1">
    <location>
        <begin position="1417"/>
        <end position="1436"/>
    </location>
</feature>
<dbReference type="Pfam" id="PF18962">
    <property type="entry name" value="Por_Secre_tail"/>
    <property type="match status" value="1"/>
</dbReference>
<comment type="caution">
    <text evidence="3">The sequence shown here is derived from an EMBL/GenBank/DDBJ whole genome shotgun (WGS) entry which is preliminary data.</text>
</comment>
<accession>A0A9X3AAF8</accession>
<dbReference type="RefSeq" id="WP_259040531.1">
    <property type="nucleotide sequence ID" value="NZ_JANUBL010000011.1"/>
</dbReference>
<evidence type="ECO:0000259" key="2">
    <source>
        <dbReference type="Pfam" id="PF18962"/>
    </source>
</evidence>
<feature type="domain" description="Secretion system C-terminal sorting" evidence="2">
    <location>
        <begin position="2110"/>
        <end position="2186"/>
    </location>
</feature>
<dbReference type="Gene3D" id="2.60.40.4070">
    <property type="match status" value="1"/>
</dbReference>
<proteinExistence type="predicted"/>
<dbReference type="InterPro" id="IPR013783">
    <property type="entry name" value="Ig-like_fold"/>
</dbReference>
<evidence type="ECO:0000313" key="4">
    <source>
        <dbReference type="Proteomes" id="UP001155144"/>
    </source>
</evidence>
<organism evidence="3 4">
    <name type="scientific">Salinibacter ruber</name>
    <dbReference type="NCBI Taxonomy" id="146919"/>
    <lineage>
        <taxon>Bacteria</taxon>
        <taxon>Pseudomonadati</taxon>
        <taxon>Rhodothermota</taxon>
        <taxon>Rhodothermia</taxon>
        <taxon>Rhodothermales</taxon>
        <taxon>Salinibacteraceae</taxon>
        <taxon>Salinibacter</taxon>
    </lineage>
</organism>
<name>A0A9X3AAF8_9BACT</name>
<dbReference type="Gene3D" id="2.60.40.10">
    <property type="entry name" value="Immunoglobulins"/>
    <property type="match status" value="4"/>
</dbReference>
<evidence type="ECO:0000256" key="1">
    <source>
        <dbReference type="SAM" id="MobiDB-lite"/>
    </source>
</evidence>
<sequence length="2188" mass="236744">MMHTDKLFFFVLVLPFCLGGIGTQTVQAQGNCEDYDSNKKFRFGDQCKNAAGDAAVNYSDAAGLDGKYVAIGIDGGTGYVDYEWEPPSNLEKIDITIRASIKDDSAGELKIKYWNGSDYVDADIKNNDSYSEKDYVKIEITKQKKEIIGNGYFAMQFITNDGWWIDQVEADWTEANPQLATLNLRVENVEGGTDEVPGDNGEVTLFDENGTQVKDPWRTDATGEVTFTDLDPTEDYRAEVYHDPDDSPFGAREYWASVPGIAVDPGETRDLTIVRSKPFLSTFQAVQSGEKVTGGSVTAGEEVTIRAQIHNPSDGETADVRPRVAVQNEQGEEVFDEKGDYERVAEGYKSTLYRFSWTPQEAGTYYRGYEVQIDEGGDQVTDSAPFKTRLVTAEEPPKAEIKLRVENVDTEGASTTVPRDNGEVSLFDENGAQIRDTEPTDAVGDGTGAGQVIFTGLEAPKSYEARVYHDNENSPLGITEYWGRKTGISVQSGKTAEVDFSREQPYFQDLKVLNSDGENVTTETVRAGTPLTVKITVKNDGAAQEVTPRLVLDDNRDDSDGFLYDKTRPPEVVAGDGNTKTFSFSWTPEETGDVYRTYVINGIVPDEDGGSRSDPTGSGGWWDQPLVNVEKENKAPDVAAAALEGLPSSMYPGRTYTISALYRDENGVSDLDHVDLLLDHPTDQTIHLIKTVAGENRVESGQDYANLKKTSTKKIDETTLEVDWTLTFTNNTDDPSTDWTAVEDRGQGISFRVKATDESGETAGEESSVKALYRNYGTTVITHGLQFGPDPLEYISAPLSELAFEQYDDRLSRWLRDMACFIRKKAGRGKIRIYDKDSGEFEPVEELDLTDPFYRHFDEPGSRFCPQLKGSSNQLVAKPDESSGGEVILLFNWTKDSNDRGRGYSESAASALFASLNRRDIDEKKKPIEPLHLIGHSRGTTVMSETAGRLLQSGFSVDQVTYLDTHDWGFGPQNVADGQILHSQEVNPSIASSLTSTVPDWTPLVDGIRNSGAVAWEGIDWVESYYQRNEVWDFGTNRSPPREDADPGMNRYQIGNCAPSFLNGRPVEGAYSQEWSGQVEKKLDESEDCDLGHSGVYREYIRSIEGTSDAAGGYKFSRIGGYPHKRPDEDREGSTTEPKWNVESARQGIVNGDFERGDATEIPRWCRRPEGCIPGWTHHGGGGTVGRAKAELRERPNGNQVLVIGLTDIAEQGLFPTRSVRRSDRFFVPENAKRIQLEYRIDPDPVEDPAPDRFHVDLGRKGDGFSEEYRAFEESDTYQSAEIPLTASEKGSVQQLRLRVTNEQEEVDTQVYVDDVRFIMPDADPTIAFTPNDREIRVGGEPLKYDLQSIFNGPEGESLQYNVSSSSPTVATASQENGSLVISPGTIGGEATISLTATAGPGQSAETSFKVTVLDTPLPDPKITNRNDPPAEVQPGGELSLSLEVTNDGGLSTYGSISASFPGYDQPGDAEQVQPGSSISEGDEPGYVERPSGQPIFKRGGEEITADYLLAEYADNDWESGETNTLDLQVTAPEEGGTFNVYVRTTLSSGGETVTVPGENSEAQTATDQQGYRVFKIPVQVTSDPGTPIVENPVDDQTLLVTQENEFTKDLGPVFKDPNGDDLSYEVSVSDQNSEKEIVSVEILSSTLVLDPGSAGEATVDVTAKDGTGKSATVSFAVTVENPAPSLAAISPSEGAQGKTISATLKGSGFVGEVSTIDVSGSGVSVDQTTVNSASEIDVTFSVADAASTGDREVTVSNSSPGGGTTDASSFSVIERSLRRTLSVGQGWNMVGMPVQAGASGEKGLGAALPSGCESPYRWRPAQGAYQELGSGEALSPGGGAWTFCESSGTAEISGAAAPDKTAEVEAGWNQVGPFEADIAPGEVRQDPSGILQAGTWFRWDPGQGQYANPSMLEPGEGYWVFATGSGTLDFSGGGSKQATATVAASAQAGETSARGMSARGEPNGALTLQVTDQAGRRAEVHLVGELNEEGRWRRPPVAPGGDFRVSFGKGLIAAERKEGQMHSIQLSGAKYPVELRLEGGGGGGLEGRGGERQEGGESGATRHVLRVETPGRTIRLTPGAPGARLEAAARELKIGAEAVPEEVILQEPYPNPARGPVTLQYALPERREVRIAVYDVLGREVATLANGEKEAGRHRAILEASRLPSGTYFARMQAGSFTKTRRVTIVK</sequence>
<feature type="region of interest" description="Disordered" evidence="1">
    <location>
        <begin position="2040"/>
        <end position="2062"/>
    </location>
</feature>
<protein>
    <recommendedName>
        <fullName evidence="2">Secretion system C-terminal sorting domain-containing protein</fullName>
    </recommendedName>
</protein>
<dbReference type="NCBIfam" id="TIGR04183">
    <property type="entry name" value="Por_Secre_tail"/>
    <property type="match status" value="1"/>
</dbReference>